<keyword evidence="5" id="KW-1185">Reference proteome</keyword>
<feature type="compositionally biased region" description="Basic and acidic residues" evidence="1">
    <location>
        <begin position="9"/>
        <end position="30"/>
    </location>
</feature>
<feature type="region of interest" description="Disordered" evidence="1">
    <location>
        <begin position="96"/>
        <end position="120"/>
    </location>
</feature>
<keyword evidence="2" id="KW-0812">Transmembrane</keyword>
<dbReference type="GO" id="GO:0016020">
    <property type="term" value="C:membrane"/>
    <property type="evidence" value="ECO:0007669"/>
    <property type="project" value="TreeGrafter"/>
</dbReference>
<dbReference type="Pfam" id="PF13962">
    <property type="entry name" value="PGG"/>
    <property type="match status" value="1"/>
</dbReference>
<dbReference type="InterPro" id="IPR026961">
    <property type="entry name" value="PGG_dom"/>
</dbReference>
<feature type="transmembrane region" description="Helical" evidence="2">
    <location>
        <begin position="429"/>
        <end position="449"/>
    </location>
</feature>
<evidence type="ECO:0000256" key="2">
    <source>
        <dbReference type="SAM" id="Phobius"/>
    </source>
</evidence>
<evidence type="ECO:0000256" key="1">
    <source>
        <dbReference type="SAM" id="MobiDB-lite"/>
    </source>
</evidence>
<dbReference type="SUPFAM" id="SSF48403">
    <property type="entry name" value="Ankyrin repeat"/>
    <property type="match status" value="1"/>
</dbReference>
<dbReference type="EMBL" id="OX465086">
    <property type="protein sequence ID" value="CAI9262259.1"/>
    <property type="molecule type" value="Genomic_DNA"/>
</dbReference>
<feature type="domain" description="PGG" evidence="3">
    <location>
        <begin position="424"/>
        <end position="538"/>
    </location>
</feature>
<dbReference type="InterPro" id="IPR036770">
    <property type="entry name" value="Ankyrin_rpt-contain_sf"/>
</dbReference>
<keyword evidence="2" id="KW-0472">Membrane</keyword>
<reference evidence="4" key="1">
    <citation type="submission" date="2023-04" db="EMBL/GenBank/DDBJ databases">
        <authorList>
            <person name="Vijverberg K."/>
            <person name="Xiong W."/>
            <person name="Schranz E."/>
        </authorList>
    </citation>
    <scope>NUCLEOTIDE SEQUENCE</scope>
</reference>
<dbReference type="PANTHER" id="PTHR24177">
    <property type="entry name" value="CASKIN"/>
    <property type="match status" value="1"/>
</dbReference>
<organism evidence="4 5">
    <name type="scientific">Lactuca saligna</name>
    <name type="common">Willowleaf lettuce</name>
    <dbReference type="NCBI Taxonomy" id="75948"/>
    <lineage>
        <taxon>Eukaryota</taxon>
        <taxon>Viridiplantae</taxon>
        <taxon>Streptophyta</taxon>
        <taxon>Embryophyta</taxon>
        <taxon>Tracheophyta</taxon>
        <taxon>Spermatophyta</taxon>
        <taxon>Magnoliopsida</taxon>
        <taxon>eudicotyledons</taxon>
        <taxon>Gunneridae</taxon>
        <taxon>Pentapetalae</taxon>
        <taxon>asterids</taxon>
        <taxon>campanulids</taxon>
        <taxon>Asterales</taxon>
        <taxon>Asteraceae</taxon>
        <taxon>Cichorioideae</taxon>
        <taxon>Cichorieae</taxon>
        <taxon>Lactucinae</taxon>
        <taxon>Lactuca</taxon>
    </lineage>
</organism>
<evidence type="ECO:0000313" key="5">
    <source>
        <dbReference type="Proteomes" id="UP001177003"/>
    </source>
</evidence>
<evidence type="ECO:0000313" key="4">
    <source>
        <dbReference type="EMBL" id="CAI9262259.1"/>
    </source>
</evidence>
<evidence type="ECO:0000259" key="3">
    <source>
        <dbReference type="Pfam" id="PF13962"/>
    </source>
</evidence>
<protein>
    <recommendedName>
        <fullName evidence="3">PGG domain-containing protein</fullName>
    </recommendedName>
</protein>
<feature type="transmembrane region" description="Helical" evidence="2">
    <location>
        <begin position="469"/>
        <end position="493"/>
    </location>
</feature>
<keyword evidence="2" id="KW-1133">Transmembrane helix</keyword>
<dbReference type="Proteomes" id="UP001177003">
    <property type="component" value="Chromosome 0"/>
</dbReference>
<feature type="transmembrane region" description="Helical" evidence="2">
    <location>
        <begin position="545"/>
        <end position="564"/>
    </location>
</feature>
<dbReference type="PANTHER" id="PTHR24177:SF475">
    <property type="entry name" value="ANKYRIN REPEAT-CONTAINING DOMAIN, PGG DOMAIN PROTEIN-RELATED"/>
    <property type="match status" value="1"/>
</dbReference>
<accession>A0AA35Y0I9</accession>
<dbReference type="AlphaFoldDB" id="A0AA35Y0I9"/>
<proteinExistence type="predicted"/>
<dbReference type="Gene3D" id="1.25.40.20">
    <property type="entry name" value="Ankyrin repeat-containing domain"/>
    <property type="match status" value="1"/>
</dbReference>
<gene>
    <name evidence="4" type="ORF">LSALG_LOCUS3007</name>
</gene>
<sequence length="603" mass="67929">MSEGCVDSARTKLEASKDKDAVSKEKKEAEGINAVAEPGSKQRGYPVLPRHICWIRLCIDVVLEEKQTEDKDEVPTKLVTKETKTQDDAVLIEKNGNGQDRIPTETNIKGEGTETKGNQQYGNMPLHIAFGIAKFLIKRNRELLVTKDLKGEAPLHKAFDNMHLDTVECLLKAAKGNEKPEKNTSLDDSVNPGVKIVVELLVNVVSSKQYAIKLVKDYPEFVVKYDNVLMAIARTFPSGLDFGETLIYPVPLFMLIWICRLMRLVILIVYFPFLMIYFSLWKVAAIFVALIKHIEKKKKEREREKEVLKLVCEAIDKSKIANAHSHYYTGSILEAARKNDYEVADAILLRSPEAIRYKDEQGLAPSQKLKRSIGAAFQLQRELQWRKEVKKLIFPAYITKENIFKETPDMVFTREHENLVKEGEKWMKVVAESCSITAGLITTVVFAAAITVPGGIKQESGIPLFIDNIAFTIFAISDAMSLFASSTALLMFLSILTGRFSEKDFLHRLPRRMIIGLVTLLLSTTAMMVAFGTTLYLVFCYKRPWMVAPICVLAFLPIAAFSTLQIPIIVDLFQSTYACIFGKPSNNSSIGFNLNDIRLYFGK</sequence>
<feature type="transmembrane region" description="Helical" evidence="2">
    <location>
        <begin position="264"/>
        <end position="291"/>
    </location>
</feature>
<feature type="transmembrane region" description="Helical" evidence="2">
    <location>
        <begin position="514"/>
        <end position="539"/>
    </location>
</feature>
<feature type="region of interest" description="Disordered" evidence="1">
    <location>
        <begin position="1"/>
        <end position="42"/>
    </location>
</feature>
<name>A0AA35Y0I9_LACSI</name>